<evidence type="ECO:0008006" key="2">
    <source>
        <dbReference type="Google" id="ProtNLM"/>
    </source>
</evidence>
<gene>
    <name evidence="1" type="ORF">METZ01_LOCUS205080</name>
</gene>
<dbReference type="EMBL" id="UINC01045451">
    <property type="protein sequence ID" value="SVB52226.1"/>
    <property type="molecule type" value="Genomic_DNA"/>
</dbReference>
<evidence type="ECO:0000313" key="1">
    <source>
        <dbReference type="EMBL" id="SVB52226.1"/>
    </source>
</evidence>
<feature type="non-terminal residue" evidence="1">
    <location>
        <position position="1"/>
    </location>
</feature>
<accession>A0A382EN38</accession>
<dbReference type="SUPFAM" id="SSF48452">
    <property type="entry name" value="TPR-like"/>
    <property type="match status" value="1"/>
</dbReference>
<name>A0A382EN38_9ZZZZ</name>
<protein>
    <recommendedName>
        <fullName evidence="2">MalT-like TPR region domain-containing protein</fullName>
    </recommendedName>
</protein>
<dbReference type="AlphaFoldDB" id="A0A382EN38"/>
<reference evidence="1" key="1">
    <citation type="submission" date="2018-05" db="EMBL/GenBank/DDBJ databases">
        <authorList>
            <person name="Lanie J.A."/>
            <person name="Ng W.-L."/>
            <person name="Kazmierczak K.M."/>
            <person name="Andrzejewski T.M."/>
            <person name="Davidsen T.M."/>
            <person name="Wayne K.J."/>
            <person name="Tettelin H."/>
            <person name="Glass J.I."/>
            <person name="Rusch D."/>
            <person name="Podicherti R."/>
            <person name="Tsui H.-C.T."/>
            <person name="Winkler M.E."/>
        </authorList>
    </citation>
    <scope>NUCLEOTIDE SEQUENCE</scope>
</reference>
<organism evidence="1">
    <name type="scientific">marine metagenome</name>
    <dbReference type="NCBI Taxonomy" id="408172"/>
    <lineage>
        <taxon>unclassified sequences</taxon>
        <taxon>metagenomes</taxon>
        <taxon>ecological metagenomes</taxon>
    </lineage>
</organism>
<dbReference type="InterPro" id="IPR011990">
    <property type="entry name" value="TPR-like_helical_dom_sf"/>
</dbReference>
<feature type="non-terminal residue" evidence="1">
    <location>
        <position position="124"/>
    </location>
</feature>
<dbReference type="Pfam" id="PF13424">
    <property type="entry name" value="TPR_12"/>
    <property type="match status" value="1"/>
</dbReference>
<proteinExistence type="predicted"/>
<dbReference type="Gene3D" id="1.25.40.10">
    <property type="entry name" value="Tetratricopeptide repeat domain"/>
    <property type="match status" value="1"/>
</dbReference>
<sequence>VLHSQGIGVSQRTADSLFADSLYIAGKNYYKLDDGGNAVLHLEKALELFEAGEFTKQIGVANNRLALTYFWLFGDWKKAEKHWLNTLEIREGLKDSIGIARAKHYLGNVYTKMDGYKKAESFYK</sequence>